<reference evidence="3" key="1">
    <citation type="submission" date="2016-10" db="EMBL/GenBank/DDBJ databases">
        <authorList>
            <person name="Varghese N."/>
            <person name="Submissions S."/>
        </authorList>
    </citation>
    <scope>NUCLEOTIDE SEQUENCE [LARGE SCALE GENOMIC DNA]</scope>
    <source>
        <strain evidence="3">DSM 17298</strain>
    </source>
</reference>
<name>A0A1H5RQ31_9BACT</name>
<keyword evidence="3" id="KW-1185">Reference proteome</keyword>
<dbReference type="PANTHER" id="PTHR10900:SF77">
    <property type="entry name" value="FI19380P1"/>
    <property type="match status" value="1"/>
</dbReference>
<evidence type="ECO:0000313" key="2">
    <source>
        <dbReference type="EMBL" id="SEF40462.1"/>
    </source>
</evidence>
<dbReference type="FunFam" id="2.30.180.10:FF:000019">
    <property type="entry name" value="Cell surface lipoprotein"/>
    <property type="match status" value="1"/>
</dbReference>
<dbReference type="Pfam" id="PF02469">
    <property type="entry name" value="Fasciclin"/>
    <property type="match status" value="1"/>
</dbReference>
<accession>A0A1H5RQ31</accession>
<dbReference type="AlphaFoldDB" id="A0A1H5RQ31"/>
<proteinExistence type="predicted"/>
<dbReference type="EMBL" id="FNVR01000001">
    <property type="protein sequence ID" value="SEF40462.1"/>
    <property type="molecule type" value="Genomic_DNA"/>
</dbReference>
<protein>
    <submittedName>
        <fullName evidence="2">Uncaracterized surface protein containing fasciclin (FAS1) repeats</fullName>
    </submittedName>
</protein>
<dbReference type="Gene3D" id="2.30.180.10">
    <property type="entry name" value="FAS1 domain"/>
    <property type="match status" value="1"/>
</dbReference>
<evidence type="ECO:0000313" key="3">
    <source>
        <dbReference type="Proteomes" id="UP000236736"/>
    </source>
</evidence>
<dbReference type="InterPro" id="IPR036378">
    <property type="entry name" value="FAS1_dom_sf"/>
</dbReference>
<dbReference type="GO" id="GO:0005615">
    <property type="term" value="C:extracellular space"/>
    <property type="evidence" value="ECO:0007669"/>
    <property type="project" value="TreeGrafter"/>
</dbReference>
<sequence length="194" mass="19944">MFDLKHLQQIIKMKKIKFLSLAVASFATVIAVGCSAPKEEATEETMEVVEEVAAPVEAPKTVVDIAVGSPDHTTLVTAVTAAGLVETLSGPGPFTIFAPTDAAFAALPAGTVENLVKPESKDQLTSILTYHVVSGNVLAADLTDGQKVTTLNGQELTVSIANGVVKINGATVTAADLTGSNGVIHVVDGVLLPQ</sequence>
<organism evidence="2 3">
    <name type="scientific">Algoriphagus boritolerans DSM 17298 = JCM 18970</name>
    <dbReference type="NCBI Taxonomy" id="1120964"/>
    <lineage>
        <taxon>Bacteria</taxon>
        <taxon>Pseudomonadati</taxon>
        <taxon>Bacteroidota</taxon>
        <taxon>Cytophagia</taxon>
        <taxon>Cytophagales</taxon>
        <taxon>Cyclobacteriaceae</taxon>
        <taxon>Algoriphagus</taxon>
    </lineage>
</organism>
<dbReference type="Proteomes" id="UP000236736">
    <property type="component" value="Unassembled WGS sequence"/>
</dbReference>
<dbReference type="PROSITE" id="PS51257">
    <property type="entry name" value="PROKAR_LIPOPROTEIN"/>
    <property type="match status" value="1"/>
</dbReference>
<feature type="domain" description="FAS1" evidence="1">
    <location>
        <begin position="59"/>
        <end position="191"/>
    </location>
</feature>
<evidence type="ECO:0000259" key="1">
    <source>
        <dbReference type="PROSITE" id="PS50213"/>
    </source>
</evidence>
<dbReference type="SMART" id="SM00554">
    <property type="entry name" value="FAS1"/>
    <property type="match status" value="1"/>
</dbReference>
<dbReference type="PROSITE" id="PS50213">
    <property type="entry name" value="FAS1"/>
    <property type="match status" value="1"/>
</dbReference>
<dbReference type="SUPFAM" id="SSF82153">
    <property type="entry name" value="FAS1 domain"/>
    <property type="match status" value="1"/>
</dbReference>
<gene>
    <name evidence="2" type="ORF">SAMN03080598_00047</name>
</gene>
<dbReference type="InterPro" id="IPR000782">
    <property type="entry name" value="FAS1_domain"/>
</dbReference>
<dbReference type="InterPro" id="IPR050904">
    <property type="entry name" value="Adhesion/Biosynth-related"/>
</dbReference>
<dbReference type="PANTHER" id="PTHR10900">
    <property type="entry name" value="PERIOSTIN-RELATED"/>
    <property type="match status" value="1"/>
</dbReference>